<feature type="region of interest" description="Disordered" evidence="1">
    <location>
        <begin position="70"/>
        <end position="105"/>
    </location>
</feature>
<evidence type="ECO:0000256" key="1">
    <source>
        <dbReference type="SAM" id="MobiDB-lite"/>
    </source>
</evidence>
<proteinExistence type="predicted"/>
<dbReference type="STRING" id="1136497.SAMN04489752_3627"/>
<reference evidence="3" key="1">
    <citation type="submission" date="2016-10" db="EMBL/GenBank/DDBJ databases">
        <authorList>
            <person name="Varghese N."/>
            <person name="Submissions S."/>
        </authorList>
    </citation>
    <scope>NUCLEOTIDE SEQUENCE [LARGE SCALE GENOMIC DNA]</scope>
    <source>
        <strain evidence="3">DSM 23676</strain>
    </source>
</reference>
<gene>
    <name evidence="2" type="ORF">SAMN04489752_3627</name>
</gene>
<dbReference type="Proteomes" id="UP000199597">
    <property type="component" value="Chromosome I"/>
</dbReference>
<organism evidence="2 3">
    <name type="scientific">Brevibacterium siliguriense</name>
    <dbReference type="NCBI Taxonomy" id="1136497"/>
    <lineage>
        <taxon>Bacteria</taxon>
        <taxon>Bacillati</taxon>
        <taxon>Actinomycetota</taxon>
        <taxon>Actinomycetes</taxon>
        <taxon>Micrococcales</taxon>
        <taxon>Brevibacteriaceae</taxon>
        <taxon>Brevibacterium</taxon>
    </lineage>
</organism>
<accession>A0A1H1YBY1</accession>
<evidence type="ECO:0000313" key="3">
    <source>
        <dbReference type="Proteomes" id="UP000199597"/>
    </source>
</evidence>
<sequence>MPSAWSRSGCCRCPRRTALSPSCCVFAETRAETAAVRNVLTGHLLASGFYDETLGLATIALHQSAGRSSRHVSSELSTEPAASARSPSSPTLLPHPPRTGPSSGRRLRRLRCWTSWRKQPIVRRFRSPRSQARYSPFLHASAPDQSGGYAVRAHNVLKTIVANGYELTALTRPGFPEAANHLEPGATAEVLHDGIRTCVWAAMLHASTGSSPICVNPLITMPR</sequence>
<name>A0A1H1YBY1_9MICO</name>
<protein>
    <submittedName>
        <fullName evidence="2">Uncharacterized protein</fullName>
    </submittedName>
</protein>
<keyword evidence="3" id="KW-1185">Reference proteome</keyword>
<evidence type="ECO:0000313" key="2">
    <source>
        <dbReference type="EMBL" id="SDT18963.1"/>
    </source>
</evidence>
<dbReference type="EMBL" id="LT629766">
    <property type="protein sequence ID" value="SDT18963.1"/>
    <property type="molecule type" value="Genomic_DNA"/>
</dbReference>
<dbReference type="AlphaFoldDB" id="A0A1H1YBY1"/>
<feature type="compositionally biased region" description="Low complexity" evidence="1">
    <location>
        <begin position="80"/>
        <end position="92"/>
    </location>
</feature>